<keyword evidence="12" id="KW-0573">Peptidoglycan synthesis</keyword>
<evidence type="ECO:0000256" key="7">
    <source>
        <dbReference type="ARBA" id="ARBA00022670"/>
    </source>
</evidence>
<evidence type="ECO:0000313" key="21">
    <source>
        <dbReference type="EMBL" id="SFT12532.1"/>
    </source>
</evidence>
<dbReference type="Proteomes" id="UP000183209">
    <property type="component" value="Unassembled WGS sequence"/>
</dbReference>
<keyword evidence="10" id="KW-0378">Hydrolase</keyword>
<evidence type="ECO:0000256" key="9">
    <source>
        <dbReference type="ARBA" id="ARBA00022679"/>
    </source>
</evidence>
<keyword evidence="5" id="KW-1003">Cell membrane</keyword>
<keyword evidence="15" id="KW-0961">Cell wall biogenesis/degradation</keyword>
<reference evidence="21 22" key="1">
    <citation type="submission" date="2016-10" db="EMBL/GenBank/DDBJ databases">
        <authorList>
            <person name="de Groot N.N."/>
        </authorList>
    </citation>
    <scope>NUCLEOTIDE SEQUENCE [LARGE SCALE GENOMIC DNA]</scope>
    <source>
        <strain evidence="21 22">CGMCC 1.6114</strain>
    </source>
</reference>
<evidence type="ECO:0000256" key="12">
    <source>
        <dbReference type="ARBA" id="ARBA00022984"/>
    </source>
</evidence>
<evidence type="ECO:0000256" key="10">
    <source>
        <dbReference type="ARBA" id="ARBA00022801"/>
    </source>
</evidence>
<dbReference type="InterPro" id="IPR001264">
    <property type="entry name" value="Glyco_trans_51"/>
</dbReference>
<accession>A0A1I6VFR1</accession>
<dbReference type="InterPro" id="IPR023346">
    <property type="entry name" value="Lysozyme-like_dom_sf"/>
</dbReference>
<comment type="similarity">
    <text evidence="4">In the N-terminal section; belongs to the glycosyltransferase 51 family.</text>
</comment>
<dbReference type="GO" id="GO:0030288">
    <property type="term" value="C:outer membrane-bounded periplasmic space"/>
    <property type="evidence" value="ECO:0007669"/>
    <property type="project" value="TreeGrafter"/>
</dbReference>
<evidence type="ECO:0000256" key="2">
    <source>
        <dbReference type="ARBA" id="ARBA00004752"/>
    </source>
</evidence>
<evidence type="ECO:0000256" key="17">
    <source>
        <dbReference type="ARBA" id="ARBA00049902"/>
    </source>
</evidence>
<evidence type="ECO:0000256" key="1">
    <source>
        <dbReference type="ARBA" id="ARBA00004236"/>
    </source>
</evidence>
<dbReference type="GO" id="GO:0009002">
    <property type="term" value="F:serine-type D-Ala-D-Ala carboxypeptidase activity"/>
    <property type="evidence" value="ECO:0007669"/>
    <property type="project" value="UniProtKB-EC"/>
</dbReference>
<dbReference type="GO" id="GO:0008955">
    <property type="term" value="F:peptidoglycan glycosyltransferase activity"/>
    <property type="evidence" value="ECO:0007669"/>
    <property type="project" value="UniProtKB-EC"/>
</dbReference>
<evidence type="ECO:0000259" key="20">
    <source>
        <dbReference type="Pfam" id="PF00912"/>
    </source>
</evidence>
<evidence type="ECO:0000256" key="8">
    <source>
        <dbReference type="ARBA" id="ARBA00022676"/>
    </source>
</evidence>
<dbReference type="GO" id="GO:0009252">
    <property type="term" value="P:peptidoglycan biosynthetic process"/>
    <property type="evidence" value="ECO:0007669"/>
    <property type="project" value="UniProtKB-KW"/>
</dbReference>
<dbReference type="GO" id="GO:0006508">
    <property type="term" value="P:proteolysis"/>
    <property type="evidence" value="ECO:0007669"/>
    <property type="project" value="UniProtKB-KW"/>
</dbReference>
<evidence type="ECO:0000256" key="16">
    <source>
        <dbReference type="ARBA" id="ARBA00034000"/>
    </source>
</evidence>
<dbReference type="GO" id="GO:0071555">
    <property type="term" value="P:cell wall organization"/>
    <property type="evidence" value="ECO:0007669"/>
    <property type="project" value="UniProtKB-KW"/>
</dbReference>
<evidence type="ECO:0000256" key="4">
    <source>
        <dbReference type="ARBA" id="ARBA00007739"/>
    </source>
</evidence>
<evidence type="ECO:0000256" key="3">
    <source>
        <dbReference type="ARBA" id="ARBA00007090"/>
    </source>
</evidence>
<protein>
    <submittedName>
        <fullName evidence="21">Penicillin-binding protein 1A</fullName>
    </submittedName>
</protein>
<proteinExistence type="inferred from homology"/>
<feature type="transmembrane region" description="Helical" evidence="18">
    <location>
        <begin position="12"/>
        <end position="36"/>
    </location>
</feature>
<evidence type="ECO:0000256" key="15">
    <source>
        <dbReference type="ARBA" id="ARBA00023316"/>
    </source>
</evidence>
<keyword evidence="9" id="KW-0808">Transferase</keyword>
<keyword evidence="14" id="KW-0511">Multifunctional enzyme</keyword>
<keyword evidence="18" id="KW-1133">Transmembrane helix</keyword>
<evidence type="ECO:0000256" key="13">
    <source>
        <dbReference type="ARBA" id="ARBA00023136"/>
    </source>
</evidence>
<gene>
    <name evidence="21" type="ORF">SAMN04487906_3090</name>
</gene>
<dbReference type="InterPro" id="IPR001460">
    <property type="entry name" value="PCN-bd_Tpept"/>
</dbReference>
<evidence type="ECO:0000256" key="18">
    <source>
        <dbReference type="SAM" id="Phobius"/>
    </source>
</evidence>
<keyword evidence="11" id="KW-0133">Cell shape</keyword>
<comment type="subcellular location">
    <subcellularLocation>
        <location evidence="1">Cell membrane</location>
    </subcellularLocation>
</comment>
<organism evidence="21 22">
    <name type="scientific">Zhouia amylolytica</name>
    <dbReference type="NCBI Taxonomy" id="376730"/>
    <lineage>
        <taxon>Bacteria</taxon>
        <taxon>Pseudomonadati</taxon>
        <taxon>Bacteroidota</taxon>
        <taxon>Flavobacteriia</taxon>
        <taxon>Flavobacteriales</taxon>
        <taxon>Flavobacteriaceae</taxon>
        <taxon>Zhouia</taxon>
    </lineage>
</organism>
<keyword evidence="18" id="KW-0812">Transmembrane</keyword>
<dbReference type="SUPFAM" id="SSF53955">
    <property type="entry name" value="Lysozyme-like"/>
    <property type="match status" value="1"/>
</dbReference>
<keyword evidence="7" id="KW-0645">Protease</keyword>
<dbReference type="InterPro" id="IPR012338">
    <property type="entry name" value="Beta-lactam/transpept-like"/>
</dbReference>
<dbReference type="PANTHER" id="PTHR32282">
    <property type="entry name" value="BINDING PROTEIN TRANSPEPTIDASE, PUTATIVE-RELATED"/>
    <property type="match status" value="1"/>
</dbReference>
<dbReference type="OrthoDB" id="9766909at2"/>
<dbReference type="AlphaFoldDB" id="A0A1I6VFR1"/>
<dbReference type="InterPro" id="IPR036950">
    <property type="entry name" value="PBP_transglycosylase"/>
</dbReference>
<comment type="catalytic activity">
    <reaction evidence="17">
        <text>[GlcNAc-(1-&gt;4)-Mur2Ac(oyl-L-Ala-gamma-D-Glu-L-Lys-D-Ala-D-Ala)](n)-di-trans,octa-cis-undecaprenyl diphosphate + beta-D-GlcNAc-(1-&gt;4)-Mur2Ac(oyl-L-Ala-gamma-D-Glu-L-Lys-D-Ala-D-Ala)-di-trans,octa-cis-undecaprenyl diphosphate = [GlcNAc-(1-&gt;4)-Mur2Ac(oyl-L-Ala-gamma-D-Glu-L-Lys-D-Ala-D-Ala)](n+1)-di-trans,octa-cis-undecaprenyl diphosphate + di-trans,octa-cis-undecaprenyl diphosphate + H(+)</text>
        <dbReference type="Rhea" id="RHEA:23708"/>
        <dbReference type="Rhea" id="RHEA-COMP:9602"/>
        <dbReference type="Rhea" id="RHEA-COMP:9603"/>
        <dbReference type="ChEBI" id="CHEBI:15378"/>
        <dbReference type="ChEBI" id="CHEBI:58405"/>
        <dbReference type="ChEBI" id="CHEBI:60033"/>
        <dbReference type="ChEBI" id="CHEBI:78435"/>
        <dbReference type="EC" id="2.4.99.28"/>
    </reaction>
</comment>
<feature type="domain" description="Glycosyl transferase family 51" evidence="20">
    <location>
        <begin position="69"/>
        <end position="240"/>
    </location>
</feature>
<comment type="pathway">
    <text evidence="2">Cell wall biogenesis; peptidoglycan biosynthesis.</text>
</comment>
<evidence type="ECO:0000256" key="11">
    <source>
        <dbReference type="ARBA" id="ARBA00022960"/>
    </source>
</evidence>
<sequence length="770" mass="87278">MGKSKKKQFLKLFLKIIGACFLLGILFFLSVYAGFWGKLPKVEELKELKQAQASLVLDENNELIGKYFVFDRQSVKFEELPQHLIDALIATEDVRFYEHSGLDTRSLGRVFFKSILLGDDSSGGGSTITTQLAKNLYGRDDYGIFSMPVIKMKEAIIARRIEKIYSKEDILTLYLNTVPFSDNTYGIESAAQKFFNCSTTQLNLSQSATLIGSLKASHSYNPRLFPERSQFRRDVVLQQMVKYKFITEEEAREVKENKIALSYQYFNANDGLAPYFREQVRKEAALLVADLKKEDGGTYDLYKDGLRVHTTLNRDMQEYAEAAMKEHMSRLQSQFENAYGKRKPWKNNEIILESARKLPEYKRLKKKGLEEKLILDSLKLKKKMKVFDWKSEELKNLSTLDSISHYLKFLNTGFVALDPHTGAVRAYVGGIDFQSYKYDHVIQSKRQVGSTFKPFVYTAALENGMDPCTYFSLKAITYEGEEDWTPENATQKEEDIEVKYSLEKALSNSINTIAVKVMDETGIDAVVDQARKMGVKSKLPEVPSLALGTAEMSLIELASAYTGYVNNGVSVQPYLVTKIEDKAGNVLWEHEAENTTEEPAFSENTRETIIEMLKATVDEGTAVRLRSRYGLKNDMAGKTGTTQNNKDGWFVGVTPKLVMASWVGNDDHRIGFSNTGIGQGANSALPNVALFLKKLNSDNEFQSISNAKFQKSSEEVLAALECDPVREETFFERLFGAEAPKKKFGEKKNKGFFSFLKKKNKENEEEKEND</sequence>
<keyword evidence="6" id="KW-0121">Carboxypeptidase</keyword>
<feature type="domain" description="Penicillin-binding protein transpeptidase" evidence="19">
    <location>
        <begin position="413"/>
        <end position="657"/>
    </location>
</feature>
<evidence type="ECO:0000259" key="19">
    <source>
        <dbReference type="Pfam" id="PF00905"/>
    </source>
</evidence>
<dbReference type="GO" id="GO:0005886">
    <property type="term" value="C:plasma membrane"/>
    <property type="evidence" value="ECO:0007669"/>
    <property type="project" value="UniProtKB-SubCell"/>
</dbReference>
<evidence type="ECO:0000256" key="14">
    <source>
        <dbReference type="ARBA" id="ARBA00023268"/>
    </source>
</evidence>
<evidence type="ECO:0000256" key="6">
    <source>
        <dbReference type="ARBA" id="ARBA00022645"/>
    </source>
</evidence>
<evidence type="ECO:0000256" key="5">
    <source>
        <dbReference type="ARBA" id="ARBA00022475"/>
    </source>
</evidence>
<dbReference type="Gene3D" id="1.10.3810.10">
    <property type="entry name" value="Biosynthetic peptidoglycan transglycosylase-like"/>
    <property type="match status" value="1"/>
</dbReference>
<dbReference type="GO" id="GO:0008658">
    <property type="term" value="F:penicillin binding"/>
    <property type="evidence" value="ECO:0007669"/>
    <property type="project" value="InterPro"/>
</dbReference>
<dbReference type="GO" id="GO:0008360">
    <property type="term" value="P:regulation of cell shape"/>
    <property type="evidence" value="ECO:0007669"/>
    <property type="project" value="UniProtKB-KW"/>
</dbReference>
<keyword evidence="13 18" id="KW-0472">Membrane</keyword>
<dbReference type="SUPFAM" id="SSF56601">
    <property type="entry name" value="beta-lactamase/transpeptidase-like"/>
    <property type="match status" value="1"/>
</dbReference>
<keyword evidence="8" id="KW-0328">Glycosyltransferase</keyword>
<dbReference type="Pfam" id="PF00905">
    <property type="entry name" value="Transpeptidase"/>
    <property type="match status" value="1"/>
</dbReference>
<name>A0A1I6VFR1_9FLAO</name>
<evidence type="ECO:0000313" key="22">
    <source>
        <dbReference type="Proteomes" id="UP000183209"/>
    </source>
</evidence>
<dbReference type="Gene3D" id="3.40.710.10">
    <property type="entry name" value="DD-peptidase/beta-lactamase superfamily"/>
    <property type="match status" value="2"/>
</dbReference>
<dbReference type="EMBL" id="FPAG01000009">
    <property type="protein sequence ID" value="SFT12532.1"/>
    <property type="molecule type" value="Genomic_DNA"/>
</dbReference>
<comment type="similarity">
    <text evidence="3">In the C-terminal section; belongs to the transpeptidase family.</text>
</comment>
<dbReference type="RefSeq" id="WP_074979963.1">
    <property type="nucleotide sequence ID" value="NZ_FPAG01000009.1"/>
</dbReference>
<dbReference type="Pfam" id="PF00912">
    <property type="entry name" value="Transgly"/>
    <property type="match status" value="1"/>
</dbReference>
<dbReference type="PANTHER" id="PTHR32282:SF11">
    <property type="entry name" value="PENICILLIN-BINDING PROTEIN 1B"/>
    <property type="match status" value="1"/>
</dbReference>
<comment type="catalytic activity">
    <reaction evidence="16">
        <text>Preferential cleavage: (Ac)2-L-Lys-D-Ala-|-D-Ala. Also transpeptidation of peptidyl-alanyl moieties that are N-acyl substituents of D-alanine.</text>
        <dbReference type="EC" id="3.4.16.4"/>
    </reaction>
</comment>
<dbReference type="InterPro" id="IPR050396">
    <property type="entry name" value="Glycosyltr_51/Transpeptidase"/>
</dbReference>